<proteinExistence type="predicted"/>
<dbReference type="EMBL" id="BCTA01000038">
    <property type="protein sequence ID" value="GAT10385.1"/>
    <property type="molecule type" value="Genomic_DNA"/>
</dbReference>
<dbReference type="EMBL" id="JACKTI010000020">
    <property type="protein sequence ID" value="MCV7022811.1"/>
    <property type="molecule type" value="Genomic_DNA"/>
</dbReference>
<organism evidence="2 4">
    <name type="scientific">Mycolicibacterium novocastrense</name>
    <name type="common">Mycobacterium novocastrense</name>
    <dbReference type="NCBI Taxonomy" id="59813"/>
    <lineage>
        <taxon>Bacteria</taxon>
        <taxon>Bacillati</taxon>
        <taxon>Actinomycetota</taxon>
        <taxon>Actinomycetes</taxon>
        <taxon>Mycobacteriales</taxon>
        <taxon>Mycobacteriaceae</taxon>
        <taxon>Mycolicibacterium</taxon>
    </lineage>
</organism>
<evidence type="ECO:0000313" key="3">
    <source>
        <dbReference type="Proteomes" id="UP000069773"/>
    </source>
</evidence>
<gene>
    <name evidence="2" type="ORF">H7I77_05515</name>
    <name evidence="1" type="ORF">RMCN_3518</name>
</gene>
<comment type="caution">
    <text evidence="2">The sequence shown here is derived from an EMBL/GenBank/DDBJ whole genome shotgun (WGS) entry which is preliminary data.</text>
</comment>
<dbReference type="Proteomes" id="UP001207528">
    <property type="component" value="Unassembled WGS sequence"/>
</dbReference>
<dbReference type="RefSeq" id="WP_131808577.1">
    <property type="nucleotide sequence ID" value="NZ_BCTA01000038.1"/>
</dbReference>
<evidence type="ECO:0000313" key="4">
    <source>
        <dbReference type="Proteomes" id="UP001207528"/>
    </source>
</evidence>
<evidence type="ECO:0008006" key="5">
    <source>
        <dbReference type="Google" id="ProtNLM"/>
    </source>
</evidence>
<sequence length="238" mass="26219">MAGVDQDALAAAMPWHENPFTVVDPGDTSARAQIPPAWWPILDCGSPAERSSAARTLWNNEFLALIPRFTQALDSRLLDVRVVRHAGLTAPALDYVFVTDAGGREVWMGESPDTFGPHDPPLFSSLPAPVRTFLQRVHAGFTTWDGESCGLAPPTLMQTLASRRDDHGGQARIEWYETAHEPPTMQRLLRVTGRGPHADLFTSPDLPPGLAVTYFEPDFELRAFGEALDLFMMMPLQA</sequence>
<reference evidence="1 3" key="1">
    <citation type="journal article" date="2016" name="Genome Announc.">
        <title>Draft Genome Sequences of Five Rapidly Growing Mycobacterium Species, M. thermoresistibile, M. fortuitum subsp. acetamidolyticum, M. canariasense, M. brisbanense, and M. novocastrense.</title>
        <authorList>
            <person name="Katahira K."/>
            <person name="Ogura Y."/>
            <person name="Gotoh Y."/>
            <person name="Hayashi T."/>
        </authorList>
    </citation>
    <scope>NUCLEOTIDE SEQUENCE [LARGE SCALE GENOMIC DNA]</scope>
    <source>
        <strain evidence="1 3">JCM18114</strain>
    </source>
</reference>
<keyword evidence="3" id="KW-1185">Reference proteome</keyword>
<evidence type="ECO:0000313" key="1">
    <source>
        <dbReference type="EMBL" id="GAT10385.1"/>
    </source>
</evidence>
<protein>
    <recommendedName>
        <fullName evidence="5">SMI1/KNR4 family protein</fullName>
    </recommendedName>
</protein>
<name>A0AAW5SFI5_MYCNV</name>
<dbReference type="Proteomes" id="UP000069773">
    <property type="component" value="Unassembled WGS sequence"/>
</dbReference>
<evidence type="ECO:0000313" key="2">
    <source>
        <dbReference type="EMBL" id="MCV7022811.1"/>
    </source>
</evidence>
<accession>A0AAW5SFI5</accession>
<dbReference type="AlphaFoldDB" id="A0AAW5SFI5"/>
<reference evidence="2" key="3">
    <citation type="journal article" date="2022" name="BMC Genomics">
        <title>Comparative genome analysis of mycobacteria focusing on tRNA and non-coding RNA.</title>
        <authorList>
            <person name="Behra P.R.K."/>
            <person name="Pettersson B.M.F."/>
            <person name="Ramesh M."/>
            <person name="Das S."/>
            <person name="Dasgupta S."/>
            <person name="Kirsebom L.A."/>
        </authorList>
    </citation>
    <scope>NUCLEOTIDE SEQUENCE</scope>
    <source>
        <strain evidence="2">DSM 44203</strain>
    </source>
</reference>
<reference evidence="2" key="2">
    <citation type="submission" date="2020-07" db="EMBL/GenBank/DDBJ databases">
        <authorList>
            <person name="Pettersson B.M.F."/>
            <person name="Behra P.R.K."/>
            <person name="Ramesh M."/>
            <person name="Das S."/>
            <person name="Dasgupta S."/>
            <person name="Kirsebom L.A."/>
        </authorList>
    </citation>
    <scope>NUCLEOTIDE SEQUENCE</scope>
    <source>
        <strain evidence="2">DSM 44203</strain>
    </source>
</reference>